<accession>A0ABP0TN31</accession>
<evidence type="ECO:0000313" key="2">
    <source>
        <dbReference type="Proteomes" id="UP001497512"/>
    </source>
</evidence>
<reference evidence="1" key="1">
    <citation type="submission" date="2024-02" db="EMBL/GenBank/DDBJ databases">
        <authorList>
            <consortium name="ELIXIR-Norway"/>
            <consortium name="Elixir Norway"/>
        </authorList>
    </citation>
    <scope>NUCLEOTIDE SEQUENCE</scope>
</reference>
<evidence type="ECO:0000313" key="1">
    <source>
        <dbReference type="EMBL" id="CAK9200672.1"/>
    </source>
</evidence>
<protein>
    <submittedName>
        <fullName evidence="1">Uncharacterized protein</fullName>
    </submittedName>
</protein>
<dbReference type="EMBL" id="OZ019905">
    <property type="protein sequence ID" value="CAK9200672.1"/>
    <property type="molecule type" value="Genomic_DNA"/>
</dbReference>
<dbReference type="Proteomes" id="UP001497512">
    <property type="component" value="Chromosome 13"/>
</dbReference>
<name>A0ABP0TN31_9BRYO</name>
<organism evidence="1 2">
    <name type="scientific">Sphagnum troendelagicum</name>
    <dbReference type="NCBI Taxonomy" id="128251"/>
    <lineage>
        <taxon>Eukaryota</taxon>
        <taxon>Viridiplantae</taxon>
        <taxon>Streptophyta</taxon>
        <taxon>Embryophyta</taxon>
        <taxon>Bryophyta</taxon>
        <taxon>Sphagnophytina</taxon>
        <taxon>Sphagnopsida</taxon>
        <taxon>Sphagnales</taxon>
        <taxon>Sphagnaceae</taxon>
        <taxon>Sphagnum</taxon>
    </lineage>
</organism>
<sequence>MVIFKNSKLFWNIFDLNFQAGADPHSEDDQAPTLNSYASEHEIPIEWQGHFLENALPAFHEGRTSLHMAASNGQVAGKDSSGMAPMDSAVQAAAYTMVLMLQSYLKQLGCMDHQGIYANAANAILVGAALLASVT</sequence>
<gene>
    <name evidence="1" type="ORF">CSSPTR1EN2_LOCUS5524</name>
</gene>
<keyword evidence="2" id="KW-1185">Reference proteome</keyword>
<proteinExistence type="predicted"/>